<feature type="region of interest" description="Disordered" evidence="1">
    <location>
        <begin position="144"/>
        <end position="168"/>
    </location>
</feature>
<dbReference type="EMBL" id="JAJSOF020000023">
    <property type="protein sequence ID" value="KAJ4435416.1"/>
    <property type="molecule type" value="Genomic_DNA"/>
</dbReference>
<name>A0ABQ8SML4_PERAM</name>
<reference evidence="2 3" key="1">
    <citation type="journal article" date="2022" name="Allergy">
        <title>Genome assembly and annotation of Periplaneta americana reveal a comprehensive cockroach allergen profile.</title>
        <authorList>
            <person name="Wang L."/>
            <person name="Xiong Q."/>
            <person name="Saelim N."/>
            <person name="Wang L."/>
            <person name="Nong W."/>
            <person name="Wan A.T."/>
            <person name="Shi M."/>
            <person name="Liu X."/>
            <person name="Cao Q."/>
            <person name="Hui J.H.L."/>
            <person name="Sookrung N."/>
            <person name="Leung T.F."/>
            <person name="Tungtrongchitr A."/>
            <person name="Tsui S.K.W."/>
        </authorList>
    </citation>
    <scope>NUCLEOTIDE SEQUENCE [LARGE SCALE GENOMIC DNA]</scope>
    <source>
        <strain evidence="2">PWHHKU_190912</strain>
    </source>
</reference>
<comment type="caution">
    <text evidence="2">The sequence shown here is derived from an EMBL/GenBank/DDBJ whole genome shotgun (WGS) entry which is preliminary data.</text>
</comment>
<proteinExistence type="predicted"/>
<gene>
    <name evidence="2" type="ORF">ANN_18031</name>
</gene>
<protein>
    <recommendedName>
        <fullName evidence="4">Reverse transcriptase domain-containing protein</fullName>
    </recommendedName>
</protein>
<sequence length="168" mass="19258">MDHSVQTNFPPELGNADDQTIFSGSENDLQLAVCKLNEIAKKFNMTISESKSKVMAFNGKDHMRCKISINDSIIEQLCLSFTTVYWQSQVKAPFISLFATHSIRRMNPMGKLELWRSDERNGKMRTEVSFNNILACRRFYSGPKRFESEMDSPDVDKRRSQYGAAQAE</sequence>
<evidence type="ECO:0000256" key="1">
    <source>
        <dbReference type="SAM" id="MobiDB-lite"/>
    </source>
</evidence>
<keyword evidence="3" id="KW-1185">Reference proteome</keyword>
<feature type="compositionally biased region" description="Basic and acidic residues" evidence="1">
    <location>
        <begin position="144"/>
        <end position="159"/>
    </location>
</feature>
<dbReference type="Proteomes" id="UP001148838">
    <property type="component" value="Unassembled WGS sequence"/>
</dbReference>
<organism evidence="2 3">
    <name type="scientific">Periplaneta americana</name>
    <name type="common">American cockroach</name>
    <name type="synonym">Blatta americana</name>
    <dbReference type="NCBI Taxonomy" id="6978"/>
    <lineage>
        <taxon>Eukaryota</taxon>
        <taxon>Metazoa</taxon>
        <taxon>Ecdysozoa</taxon>
        <taxon>Arthropoda</taxon>
        <taxon>Hexapoda</taxon>
        <taxon>Insecta</taxon>
        <taxon>Pterygota</taxon>
        <taxon>Neoptera</taxon>
        <taxon>Polyneoptera</taxon>
        <taxon>Dictyoptera</taxon>
        <taxon>Blattodea</taxon>
        <taxon>Blattoidea</taxon>
        <taxon>Blattidae</taxon>
        <taxon>Blattinae</taxon>
        <taxon>Periplaneta</taxon>
    </lineage>
</organism>
<accession>A0ABQ8SML4</accession>
<evidence type="ECO:0000313" key="2">
    <source>
        <dbReference type="EMBL" id="KAJ4435416.1"/>
    </source>
</evidence>
<evidence type="ECO:0000313" key="3">
    <source>
        <dbReference type="Proteomes" id="UP001148838"/>
    </source>
</evidence>
<evidence type="ECO:0008006" key="4">
    <source>
        <dbReference type="Google" id="ProtNLM"/>
    </source>
</evidence>